<feature type="transmembrane region" description="Helical" evidence="1">
    <location>
        <begin position="104"/>
        <end position="125"/>
    </location>
</feature>
<comment type="caution">
    <text evidence="2">The sequence shown here is derived from an EMBL/GenBank/DDBJ whole genome shotgun (WGS) entry which is preliminary data.</text>
</comment>
<reference evidence="3" key="1">
    <citation type="journal article" date="2019" name="Int. J. Syst. Evol. Microbiol.">
        <title>The Global Catalogue of Microorganisms (GCM) 10K type strain sequencing project: providing services to taxonomists for standard genome sequencing and annotation.</title>
        <authorList>
            <consortium name="The Broad Institute Genomics Platform"/>
            <consortium name="The Broad Institute Genome Sequencing Center for Infectious Disease"/>
            <person name="Wu L."/>
            <person name="Ma J."/>
        </authorList>
    </citation>
    <scope>NUCLEOTIDE SEQUENCE [LARGE SCALE GENOMIC DNA]</scope>
    <source>
        <strain evidence="3">CGMCC 1.14993</strain>
    </source>
</reference>
<dbReference type="Proteomes" id="UP000626244">
    <property type="component" value="Unassembled WGS sequence"/>
</dbReference>
<keyword evidence="1" id="KW-0812">Transmembrane</keyword>
<protein>
    <submittedName>
        <fullName evidence="2">Uncharacterized protein</fullName>
    </submittedName>
</protein>
<keyword evidence="3" id="KW-1185">Reference proteome</keyword>
<sequence>MLKQIQFFLASSKLATQMPGFRTRTPWKQLAALIGYPILFVLSYVYMSYQMNHVASARDGVLLGINNFVVVLCMIILPFILITNIKDIRNKLPLFKEKNTGRKVAGTALTVFLLFAVMGVLTTSISKFYSEEFVEKISES</sequence>
<dbReference type="OrthoDB" id="9788659at2"/>
<evidence type="ECO:0000313" key="3">
    <source>
        <dbReference type="Proteomes" id="UP000626244"/>
    </source>
</evidence>
<name>A0A8J3AMY2_9BACI</name>
<accession>A0A8J3AMY2</accession>
<evidence type="ECO:0000313" key="2">
    <source>
        <dbReference type="EMBL" id="GGI16574.1"/>
    </source>
</evidence>
<dbReference type="EMBL" id="BMHB01000002">
    <property type="protein sequence ID" value="GGI16574.1"/>
    <property type="molecule type" value="Genomic_DNA"/>
</dbReference>
<proteinExistence type="predicted"/>
<dbReference type="RefSeq" id="WP_088001184.1">
    <property type="nucleotide sequence ID" value="NZ_BMHB01000002.1"/>
</dbReference>
<dbReference type="AlphaFoldDB" id="A0A8J3AMY2"/>
<feature type="transmembrane region" description="Helical" evidence="1">
    <location>
        <begin position="30"/>
        <end position="49"/>
    </location>
</feature>
<feature type="transmembrane region" description="Helical" evidence="1">
    <location>
        <begin position="61"/>
        <end position="83"/>
    </location>
</feature>
<gene>
    <name evidence="2" type="ORF">GCM10007380_33640</name>
</gene>
<keyword evidence="1" id="KW-0472">Membrane</keyword>
<keyword evidence="1" id="KW-1133">Transmembrane helix</keyword>
<organism evidence="2 3">
    <name type="scientific">Gottfriedia solisilvae</name>
    <dbReference type="NCBI Taxonomy" id="1516104"/>
    <lineage>
        <taxon>Bacteria</taxon>
        <taxon>Bacillati</taxon>
        <taxon>Bacillota</taxon>
        <taxon>Bacilli</taxon>
        <taxon>Bacillales</taxon>
        <taxon>Bacillaceae</taxon>
        <taxon>Gottfriedia</taxon>
    </lineage>
</organism>
<evidence type="ECO:0000256" key="1">
    <source>
        <dbReference type="SAM" id="Phobius"/>
    </source>
</evidence>